<dbReference type="InterPro" id="IPR010998">
    <property type="entry name" value="Integrase_recombinase_N"/>
</dbReference>
<evidence type="ECO:0000256" key="5">
    <source>
        <dbReference type="PROSITE-ProRule" id="PRU01248"/>
    </source>
</evidence>
<dbReference type="CDD" id="cd01189">
    <property type="entry name" value="INT_ICEBs1_C_like"/>
    <property type="match status" value="1"/>
</dbReference>
<keyword evidence="2" id="KW-0229">DNA integration</keyword>
<feature type="domain" description="Core-binding (CB)" evidence="7">
    <location>
        <begin position="6"/>
        <end position="86"/>
    </location>
</feature>
<dbReference type="InterPro" id="IPR002104">
    <property type="entry name" value="Integrase_catalytic"/>
</dbReference>
<dbReference type="Gene3D" id="1.10.150.130">
    <property type="match status" value="1"/>
</dbReference>
<dbReference type="GO" id="GO:0003677">
    <property type="term" value="F:DNA binding"/>
    <property type="evidence" value="ECO:0007669"/>
    <property type="project" value="UniProtKB-UniRule"/>
</dbReference>
<dbReference type="Gene3D" id="1.10.443.10">
    <property type="entry name" value="Intergrase catalytic core"/>
    <property type="match status" value="1"/>
</dbReference>
<reference evidence="8" key="1">
    <citation type="submission" date="2020-10" db="EMBL/GenBank/DDBJ databases">
        <authorList>
            <person name="Gilroy R."/>
        </authorList>
    </citation>
    <scope>NUCLEOTIDE SEQUENCE</scope>
    <source>
        <strain evidence="8">20514</strain>
    </source>
</reference>
<dbReference type="SUPFAM" id="SSF56349">
    <property type="entry name" value="DNA breaking-rejoining enzymes"/>
    <property type="match status" value="1"/>
</dbReference>
<dbReference type="InterPro" id="IPR013762">
    <property type="entry name" value="Integrase-like_cat_sf"/>
</dbReference>
<dbReference type="Pfam" id="PF00589">
    <property type="entry name" value="Phage_integrase"/>
    <property type="match status" value="1"/>
</dbReference>
<dbReference type="PANTHER" id="PTHR30349">
    <property type="entry name" value="PHAGE INTEGRASE-RELATED"/>
    <property type="match status" value="1"/>
</dbReference>
<dbReference type="GO" id="GO:0006310">
    <property type="term" value="P:DNA recombination"/>
    <property type="evidence" value="ECO:0007669"/>
    <property type="project" value="UniProtKB-KW"/>
</dbReference>
<reference evidence="8" key="2">
    <citation type="journal article" date="2021" name="PeerJ">
        <title>Extensive microbial diversity within the chicken gut microbiome revealed by metagenomics and culture.</title>
        <authorList>
            <person name="Gilroy R."/>
            <person name="Ravi A."/>
            <person name="Getino M."/>
            <person name="Pursley I."/>
            <person name="Horton D.L."/>
            <person name="Alikhan N.F."/>
            <person name="Baker D."/>
            <person name="Gharbi K."/>
            <person name="Hall N."/>
            <person name="Watson M."/>
            <person name="Adriaenssens E.M."/>
            <person name="Foster-Nyarko E."/>
            <person name="Jarju S."/>
            <person name="Secka A."/>
            <person name="Antonio M."/>
            <person name="Oren A."/>
            <person name="Chaudhuri R.R."/>
            <person name="La Ragione R."/>
            <person name="Hildebrand F."/>
            <person name="Pallen M.J."/>
        </authorList>
    </citation>
    <scope>NUCLEOTIDE SEQUENCE</scope>
    <source>
        <strain evidence="8">20514</strain>
    </source>
</reference>
<dbReference type="AlphaFoldDB" id="A0A9D9EJX4"/>
<evidence type="ECO:0000313" key="8">
    <source>
        <dbReference type="EMBL" id="MBO8447896.1"/>
    </source>
</evidence>
<gene>
    <name evidence="8" type="ORF">IAC29_01325</name>
</gene>
<evidence type="ECO:0000259" key="6">
    <source>
        <dbReference type="PROSITE" id="PS51898"/>
    </source>
</evidence>
<comment type="caution">
    <text evidence="8">The sequence shown here is derived from an EMBL/GenBank/DDBJ whole genome shotgun (WGS) entry which is preliminary data.</text>
</comment>
<dbReference type="EMBL" id="JADIMQ010000018">
    <property type="protein sequence ID" value="MBO8447896.1"/>
    <property type="molecule type" value="Genomic_DNA"/>
</dbReference>
<dbReference type="Pfam" id="PF14659">
    <property type="entry name" value="Phage_int_SAM_3"/>
    <property type="match status" value="1"/>
</dbReference>
<organism evidence="8 9">
    <name type="scientific">Candidatus Cryptobacteroides merdigallinarum</name>
    <dbReference type="NCBI Taxonomy" id="2840770"/>
    <lineage>
        <taxon>Bacteria</taxon>
        <taxon>Pseudomonadati</taxon>
        <taxon>Bacteroidota</taxon>
        <taxon>Bacteroidia</taxon>
        <taxon>Bacteroidales</taxon>
        <taxon>Candidatus Cryptobacteroides</taxon>
    </lineage>
</organism>
<dbReference type="InterPro" id="IPR011010">
    <property type="entry name" value="DNA_brk_join_enz"/>
</dbReference>
<dbReference type="InterPro" id="IPR004107">
    <property type="entry name" value="Integrase_SAM-like_N"/>
</dbReference>
<evidence type="ECO:0000259" key="7">
    <source>
        <dbReference type="PROSITE" id="PS51900"/>
    </source>
</evidence>
<evidence type="ECO:0000313" key="9">
    <source>
        <dbReference type="Proteomes" id="UP000810252"/>
    </source>
</evidence>
<dbReference type="PROSITE" id="PS51898">
    <property type="entry name" value="TYR_RECOMBINASE"/>
    <property type="match status" value="1"/>
</dbReference>
<feature type="domain" description="Tyr recombinase" evidence="6">
    <location>
        <begin position="108"/>
        <end position="303"/>
    </location>
</feature>
<sequence>MIQQRKTIREAALLWTDDKRQYVKRSTISAYLLILENHINPEFGDEYGLKEEDIQDFAMKKLRQGLSRKSVKDILTVLKMVLKYGVRYGLLDSCTDWAVRFPTESGTRSLEVLARTDQKKIMDYLMSHFTFRNLGIYICLCTGLRIGEICALTWSDIDIERGTIHIRRTLGRIYVLEGERRHTELIFNTPKTRNSMREVPMTRNLMKMVRPLKKVVNGDFFVLTNSDRPIEPRSYRNYYKSLMAQLNIPPLKFHGLRHSFATRCIESKCDYKTVSVLLGHSNISTTLDLYVHPDFDQKRRCVEQMSRSLK</sequence>
<dbReference type="PANTHER" id="PTHR30349:SF64">
    <property type="entry name" value="PROPHAGE INTEGRASE INTD-RELATED"/>
    <property type="match status" value="1"/>
</dbReference>
<proteinExistence type="inferred from homology"/>
<accession>A0A9D9EJX4</accession>
<dbReference type="InterPro" id="IPR044068">
    <property type="entry name" value="CB"/>
</dbReference>
<dbReference type="InterPro" id="IPR050090">
    <property type="entry name" value="Tyrosine_recombinase_XerCD"/>
</dbReference>
<dbReference type="Proteomes" id="UP000810252">
    <property type="component" value="Unassembled WGS sequence"/>
</dbReference>
<name>A0A9D9EJX4_9BACT</name>
<protein>
    <submittedName>
        <fullName evidence="8">Site-specific integrase</fullName>
    </submittedName>
</protein>
<comment type="similarity">
    <text evidence="1">Belongs to the 'phage' integrase family.</text>
</comment>
<evidence type="ECO:0000256" key="2">
    <source>
        <dbReference type="ARBA" id="ARBA00022908"/>
    </source>
</evidence>
<keyword evidence="4" id="KW-0233">DNA recombination</keyword>
<evidence type="ECO:0000256" key="1">
    <source>
        <dbReference type="ARBA" id="ARBA00008857"/>
    </source>
</evidence>
<keyword evidence="3 5" id="KW-0238">DNA-binding</keyword>
<dbReference type="GO" id="GO:0015074">
    <property type="term" value="P:DNA integration"/>
    <property type="evidence" value="ECO:0007669"/>
    <property type="project" value="UniProtKB-KW"/>
</dbReference>
<dbReference type="PROSITE" id="PS51900">
    <property type="entry name" value="CB"/>
    <property type="match status" value="1"/>
</dbReference>
<evidence type="ECO:0000256" key="4">
    <source>
        <dbReference type="ARBA" id="ARBA00023172"/>
    </source>
</evidence>
<evidence type="ECO:0000256" key="3">
    <source>
        <dbReference type="ARBA" id="ARBA00023125"/>
    </source>
</evidence>